<dbReference type="STRING" id="1409788.NC99_03640"/>
<name>A0A0L8VEK6_9BACT</name>
<gene>
    <name evidence="1" type="ORF">NC99_03640</name>
</gene>
<comment type="caution">
    <text evidence="1">The sequence shown here is derived from an EMBL/GenBank/DDBJ whole genome shotgun (WGS) entry which is preliminary data.</text>
</comment>
<organism evidence="1 2">
    <name type="scientific">Sunxiuqinia dokdonensis</name>
    <dbReference type="NCBI Taxonomy" id="1409788"/>
    <lineage>
        <taxon>Bacteria</taxon>
        <taxon>Pseudomonadati</taxon>
        <taxon>Bacteroidota</taxon>
        <taxon>Bacteroidia</taxon>
        <taxon>Marinilabiliales</taxon>
        <taxon>Prolixibacteraceae</taxon>
        <taxon>Sunxiuqinia</taxon>
    </lineage>
</organism>
<sequence length="902" mass="101668">MESNLLKLKNRLDHFQVFEENQVLTEEQLNQVVTYLDQQTRMSRRNLHGYGTVCGLHVSLVNRLIQLSKGCGLTSDGDLLEWPSDTTFPNFRLFKDDNVNYPMLLDAVVYELLPAGVKKEGQFSFSQFSQQSQKKLSDFAVVLYLESYLFDPDICTGGDCDNKGQTQLNQLRVLLVPKSLASKQPSLLSAGKSFFQLSKLSIQRLVLTPGSIDSYTKLANAYQSIISSTSQSLQAALKSSYSQLSFLLADSFSTQNPTPEWNQKLGQLAGATTTAGKQYRYAFLKDLVQAYNEFVDSCYQLNVACLPDINLSPKHLFIGDAAAQIEDKKDPFRQHFVETPFQSDGKEKLQRCLFLFKRIGALIESADFTNREDLKITPSTLHTCLGNRAIPAYYQVMGDAQLLEKWSFERTQRDEELSIYSYHAPEYSQLPEVRSPLSYDLTAYDHFRIEGHLGQPFRTAFDTLQSMIRAHNLPIKVLPIMIETDFNRAWVWPGLKYYGMEILHKLYRDELVNNLNELKVFNVELNSKVQAANDEELPPLNIESNSLSLKAFTAQQTNLVNQKITETKNFLAKSIVDFDHTSFENNYKEVVSQGAVLNKGIKGVTFASAYTPLEKTVNNINFSKLKGLADLVKKREEKDKEKSMLQSFIESHPGLEHTGGVPRGGTFVLLYSSSTSRVVADMSLPYWYVDEPVSEVPEESDVSDNNLVLDWKFNNDIFVYTNQNNKLKESISKLNLQLDQFKFELDTQKTNLNSYQGSINTLIQTIPNYQIDYGKIGDLGVNVKDADLAGNLGILNQMNDYKMHLENQINTGVATEAEKAVYNDMELVMAGIVEDTIVKTSKTSTDIARDSDEAKSLEIVADVSKNLKTEGAVSKVRGAVESVKTGSTSKAIYLDQLNKFNF</sequence>
<dbReference type="Proteomes" id="UP000036958">
    <property type="component" value="Unassembled WGS sequence"/>
</dbReference>
<evidence type="ECO:0000313" key="2">
    <source>
        <dbReference type="Proteomes" id="UP000036958"/>
    </source>
</evidence>
<accession>A0A0L8VEK6</accession>
<proteinExistence type="predicted"/>
<keyword evidence="2" id="KW-1185">Reference proteome</keyword>
<dbReference type="AlphaFoldDB" id="A0A0L8VEK6"/>
<reference evidence="2" key="1">
    <citation type="submission" date="2015-07" db="EMBL/GenBank/DDBJ databases">
        <title>Genome sequencing of Sunxiuqinia dokdonensis strain SK.</title>
        <authorList>
            <person name="Ahn S."/>
            <person name="Kim B.-C."/>
        </authorList>
    </citation>
    <scope>NUCLEOTIDE SEQUENCE [LARGE SCALE GENOMIC DNA]</scope>
    <source>
        <strain evidence="2">SK</strain>
    </source>
</reference>
<dbReference type="EMBL" id="LGIA01000018">
    <property type="protein sequence ID" value="KOH46778.1"/>
    <property type="molecule type" value="Genomic_DNA"/>
</dbReference>
<dbReference type="OrthoDB" id="596204at2"/>
<evidence type="ECO:0000313" key="1">
    <source>
        <dbReference type="EMBL" id="KOH46778.1"/>
    </source>
</evidence>
<dbReference type="RefSeq" id="WP_053179193.1">
    <property type="nucleotide sequence ID" value="NZ_LGIA01000018.1"/>
</dbReference>
<protein>
    <submittedName>
        <fullName evidence="1">Uncharacterized protein</fullName>
    </submittedName>
</protein>